<dbReference type="EMBL" id="SULG01000057">
    <property type="protein sequence ID" value="TLD41218.1"/>
    <property type="molecule type" value="Genomic_DNA"/>
</dbReference>
<organism evidence="1 2">
    <name type="scientific">Candidatus Jettenia ecosi</name>
    <dbReference type="NCBI Taxonomy" id="2494326"/>
    <lineage>
        <taxon>Bacteria</taxon>
        <taxon>Pseudomonadati</taxon>
        <taxon>Planctomycetota</taxon>
        <taxon>Candidatus Brocadiia</taxon>
        <taxon>Candidatus Brocadiales</taxon>
        <taxon>Candidatus Brocadiaceae</taxon>
        <taxon>Candidatus Jettenia</taxon>
    </lineage>
</organism>
<proteinExistence type="predicted"/>
<dbReference type="AlphaFoldDB" id="A0A533Q952"/>
<sequence>MKNAENGTNIMKMNYLYRKFDKEEAVYEIDNFKDVSNML</sequence>
<comment type="caution">
    <text evidence="1">The sequence shown here is derived from an EMBL/GenBank/DDBJ whole genome shotgun (WGS) entry which is preliminary data.</text>
</comment>
<name>A0A533Q952_9BACT</name>
<gene>
    <name evidence="1" type="ORF">JETT_2506</name>
</gene>
<protein>
    <submittedName>
        <fullName evidence="1">Uncharacterized protein</fullName>
    </submittedName>
</protein>
<accession>A0A533Q952</accession>
<dbReference type="Proteomes" id="UP000319783">
    <property type="component" value="Unassembled WGS sequence"/>
</dbReference>
<reference evidence="1 2" key="1">
    <citation type="submission" date="2019-04" db="EMBL/GenBank/DDBJ databases">
        <title>Genome of a novel bacterium Candidatus Jettenia ecosi reconstructed from metagenome of an anammox bioreactor.</title>
        <authorList>
            <person name="Mardanov A.V."/>
            <person name="Beletsky A.V."/>
            <person name="Ravin N.V."/>
            <person name="Botchkova E.A."/>
            <person name="Litti Y.V."/>
            <person name="Nozhevnikova A.N."/>
        </authorList>
    </citation>
    <scope>NUCLEOTIDE SEQUENCE [LARGE SCALE GENOMIC DNA]</scope>
    <source>
        <strain evidence="1">J2</strain>
    </source>
</reference>
<evidence type="ECO:0000313" key="2">
    <source>
        <dbReference type="Proteomes" id="UP000319783"/>
    </source>
</evidence>
<evidence type="ECO:0000313" key="1">
    <source>
        <dbReference type="EMBL" id="TLD41218.1"/>
    </source>
</evidence>